<dbReference type="Gene3D" id="3.40.50.12780">
    <property type="entry name" value="N-terminal domain of ligase-like"/>
    <property type="match status" value="1"/>
</dbReference>
<dbReference type="InterPro" id="IPR000873">
    <property type="entry name" value="AMP-dep_synth/lig_dom"/>
</dbReference>
<dbReference type="Gene3D" id="3.30.300.30">
    <property type="match status" value="1"/>
</dbReference>
<evidence type="ECO:0000313" key="13">
    <source>
        <dbReference type="Proteomes" id="UP000192441"/>
    </source>
</evidence>
<dbReference type="RefSeq" id="WP_083130554.1">
    <property type="nucleotide sequence ID" value="NZ_AP022607.1"/>
</dbReference>
<evidence type="ECO:0000259" key="9">
    <source>
        <dbReference type="Pfam" id="PF00501"/>
    </source>
</evidence>
<dbReference type="InterPro" id="IPR045851">
    <property type="entry name" value="AMP-bd_C_sf"/>
</dbReference>
<keyword evidence="2" id="KW-0436">Ligase</keyword>
<dbReference type="OrthoDB" id="9803968at2"/>
<proteinExistence type="inferred from homology"/>
<evidence type="ECO:0000256" key="6">
    <source>
        <dbReference type="ARBA" id="ARBA00076959"/>
    </source>
</evidence>
<organism evidence="12 13">
    <name type="scientific">Mycobacterium branderi</name>
    <dbReference type="NCBI Taxonomy" id="43348"/>
    <lineage>
        <taxon>Bacteria</taxon>
        <taxon>Bacillati</taxon>
        <taxon>Actinomycetota</taxon>
        <taxon>Actinomycetes</taxon>
        <taxon>Mycobacteriales</taxon>
        <taxon>Mycobacteriaceae</taxon>
        <taxon>Mycobacterium</taxon>
    </lineage>
</organism>
<dbReference type="Pfam" id="PF13193">
    <property type="entry name" value="AMP-binding_C"/>
    <property type="match status" value="1"/>
</dbReference>
<dbReference type="PROSITE" id="PS00455">
    <property type="entry name" value="AMP_BINDING"/>
    <property type="match status" value="1"/>
</dbReference>
<reference evidence="12 13" key="1">
    <citation type="submission" date="2016-12" db="EMBL/GenBank/DDBJ databases">
        <title>The new phylogeny of genus Mycobacterium.</title>
        <authorList>
            <person name="Tortoli E."/>
            <person name="Trovato A."/>
            <person name="Cirillo D.M."/>
        </authorList>
    </citation>
    <scope>NUCLEOTIDE SEQUENCE [LARGE SCALE GENOMIC DNA]</scope>
    <source>
        <strain evidence="12 13">DSM 44624</strain>
    </source>
</reference>
<protein>
    <recommendedName>
        <fullName evidence="5">Long-chain-fatty-acid--CoA ligase FadD13</fullName>
        <ecNumber evidence="3">6.2.1.3</ecNumber>
    </recommendedName>
    <alternativeName>
        <fullName evidence="6">Fatty acyl-CoA ligase</fullName>
    </alternativeName>
    <alternativeName>
        <fullName evidence="8">Fatty acyl-CoA synthetase</fullName>
    </alternativeName>
    <alternativeName>
        <fullName evidence="7">Very-long-chain fatty-acyl-CoA synthetase</fullName>
    </alternativeName>
</protein>
<dbReference type="InterPro" id="IPR025110">
    <property type="entry name" value="AMP-bd_C"/>
</dbReference>
<dbReference type="InterPro" id="IPR050237">
    <property type="entry name" value="ATP-dep_AMP-bd_enzyme"/>
</dbReference>
<evidence type="ECO:0000256" key="5">
    <source>
        <dbReference type="ARBA" id="ARBA00069710"/>
    </source>
</evidence>
<name>A0A7I7WD42_9MYCO</name>
<feature type="domain" description="AMP-dependent synthetase/ligase" evidence="9">
    <location>
        <begin position="12"/>
        <end position="380"/>
    </location>
</feature>
<comment type="similarity">
    <text evidence="1">Belongs to the ATP-dependent AMP-binding enzyme family.</text>
</comment>
<keyword evidence="14" id="KW-1185">Reference proteome</keyword>
<comment type="catalytic activity">
    <reaction evidence="4">
        <text>a long-chain fatty acid + ATP + CoA = a long-chain fatty acyl-CoA + AMP + diphosphate</text>
        <dbReference type="Rhea" id="RHEA:15421"/>
        <dbReference type="ChEBI" id="CHEBI:30616"/>
        <dbReference type="ChEBI" id="CHEBI:33019"/>
        <dbReference type="ChEBI" id="CHEBI:57287"/>
        <dbReference type="ChEBI" id="CHEBI:57560"/>
        <dbReference type="ChEBI" id="CHEBI:83139"/>
        <dbReference type="ChEBI" id="CHEBI:456215"/>
        <dbReference type="EC" id="6.2.1.3"/>
    </reaction>
</comment>
<dbReference type="EMBL" id="MVHM01000002">
    <property type="protein sequence ID" value="ORA40173.1"/>
    <property type="molecule type" value="Genomic_DNA"/>
</dbReference>
<dbReference type="EMBL" id="AP022607">
    <property type="protein sequence ID" value="BBZ15456.1"/>
    <property type="molecule type" value="Genomic_DNA"/>
</dbReference>
<dbReference type="FunFam" id="3.30.300.30:FF:000008">
    <property type="entry name" value="2,3-dihydroxybenzoate-AMP ligase"/>
    <property type="match status" value="1"/>
</dbReference>
<dbReference type="GO" id="GO:0004467">
    <property type="term" value="F:long-chain fatty acid-CoA ligase activity"/>
    <property type="evidence" value="ECO:0007669"/>
    <property type="project" value="UniProtKB-EC"/>
</dbReference>
<feature type="domain" description="AMP-binding enzyme C-terminal" evidence="10">
    <location>
        <begin position="430"/>
        <end position="505"/>
    </location>
</feature>
<reference evidence="11 14" key="2">
    <citation type="journal article" date="2019" name="Emerg. Microbes Infect.">
        <title>Comprehensive subspecies identification of 175 nontuberculous mycobacteria species based on 7547 genomic profiles.</title>
        <authorList>
            <person name="Matsumoto Y."/>
            <person name="Kinjo T."/>
            <person name="Motooka D."/>
            <person name="Nabeya D."/>
            <person name="Jung N."/>
            <person name="Uechi K."/>
            <person name="Horii T."/>
            <person name="Iida T."/>
            <person name="Fujita J."/>
            <person name="Nakamura S."/>
        </authorList>
    </citation>
    <scope>NUCLEOTIDE SEQUENCE [LARGE SCALE GENOMIC DNA]</scope>
    <source>
        <strain evidence="11 14">JCM 12687</strain>
        <plasmid evidence="11">pJCM12687</plasmid>
    </source>
</reference>
<dbReference type="AlphaFoldDB" id="A0A7I7WD42"/>
<dbReference type="SUPFAM" id="SSF56801">
    <property type="entry name" value="Acetyl-CoA synthetase-like"/>
    <property type="match status" value="1"/>
</dbReference>
<evidence type="ECO:0000256" key="3">
    <source>
        <dbReference type="ARBA" id="ARBA00026121"/>
    </source>
</evidence>
<gene>
    <name evidence="12" type="ORF">BST20_06265</name>
    <name evidence="11" type="ORF">MBRA_56510</name>
</gene>
<sequence length="520" mass="55136">MRNIADALTLIARRAPATPAIGLRGGRVLNYAQLDERTNRLANALIGAGLSPGDAIGAWMEDVPEYFELYLAVAKAGLVIVPVNARFKADEARYALERARISALFFTDGVAPMVEAALGDRDVRLTATPGEELVAGAKGYETLLAAAAASANNTAPAADAPYILAFTSGTTGYPKAAVLTHRSVVNVCRSQAIAVRLPLYGVRAHTNSMSFTSSVTAHLLPTLYTGGASILMGKGWHVDDLIDVVTTYGATHTTLPSPVVREFIDYVGASPGRLGSLQSILHAGSKVDGSVLRELSRVVGPRFIEGWGMTENSGGLVCATSWSDAQGAAPMGEDVFDTVGRPVPGADVDVVDERGNPLPHDGETVGELLVSSPCLADGYWENQAATELAFDGEWYHSGDLGSIDPMGYVRVSDRRADLIVSGGMNVYPAEVERVIRRHEAVSDCAVVGAPHPRWGQTVVAVVVAKPGTQLTDAAVIDFCREHLASYKKPTAVVFVERLPRNASDKVLRDDLRKLVAPTAP</sequence>
<geneLocation type="plasmid" evidence="11 14">
    <name>pJCM12687</name>
</geneLocation>
<evidence type="ECO:0000313" key="11">
    <source>
        <dbReference type="EMBL" id="BBZ15456.1"/>
    </source>
</evidence>
<evidence type="ECO:0000256" key="1">
    <source>
        <dbReference type="ARBA" id="ARBA00006432"/>
    </source>
</evidence>
<dbReference type="Proteomes" id="UP000192441">
    <property type="component" value="Unassembled WGS sequence"/>
</dbReference>
<evidence type="ECO:0000313" key="12">
    <source>
        <dbReference type="EMBL" id="ORA40173.1"/>
    </source>
</evidence>
<keyword evidence="11" id="KW-0614">Plasmid</keyword>
<evidence type="ECO:0000259" key="10">
    <source>
        <dbReference type="Pfam" id="PF13193"/>
    </source>
</evidence>
<dbReference type="InterPro" id="IPR042099">
    <property type="entry name" value="ANL_N_sf"/>
</dbReference>
<dbReference type="Proteomes" id="UP000467379">
    <property type="component" value="Plasmid pJCM12687"/>
</dbReference>
<dbReference type="PANTHER" id="PTHR43767:SF1">
    <property type="entry name" value="NONRIBOSOMAL PEPTIDE SYNTHASE PES1 (EUROFUNG)-RELATED"/>
    <property type="match status" value="1"/>
</dbReference>
<dbReference type="InterPro" id="IPR020845">
    <property type="entry name" value="AMP-binding_CS"/>
</dbReference>
<dbReference type="EC" id="6.2.1.3" evidence="3"/>
<evidence type="ECO:0000256" key="8">
    <source>
        <dbReference type="ARBA" id="ARBA00083882"/>
    </source>
</evidence>
<reference evidence="11" key="3">
    <citation type="submission" date="2020-02" db="EMBL/GenBank/DDBJ databases">
        <authorList>
            <person name="Matsumoto Y."/>
            <person name="Motooka D."/>
            <person name="Nakamura S."/>
        </authorList>
    </citation>
    <scope>NUCLEOTIDE SEQUENCE</scope>
    <source>
        <strain evidence="11">JCM 12687</strain>
        <plasmid evidence="11">pJCM12687</plasmid>
    </source>
</reference>
<evidence type="ECO:0000313" key="14">
    <source>
        <dbReference type="Proteomes" id="UP000467379"/>
    </source>
</evidence>
<dbReference type="PANTHER" id="PTHR43767">
    <property type="entry name" value="LONG-CHAIN-FATTY-ACID--COA LIGASE"/>
    <property type="match status" value="1"/>
</dbReference>
<dbReference type="Pfam" id="PF00501">
    <property type="entry name" value="AMP-binding"/>
    <property type="match status" value="1"/>
</dbReference>
<evidence type="ECO:0000256" key="2">
    <source>
        <dbReference type="ARBA" id="ARBA00022598"/>
    </source>
</evidence>
<evidence type="ECO:0000256" key="7">
    <source>
        <dbReference type="ARBA" id="ARBA00080667"/>
    </source>
</evidence>
<evidence type="ECO:0000256" key="4">
    <source>
        <dbReference type="ARBA" id="ARBA00036813"/>
    </source>
</evidence>
<accession>A0A7I7WD42</accession>